<dbReference type="RefSeq" id="WP_187806504.1">
    <property type="nucleotide sequence ID" value="NZ_LZEU01000001.1"/>
</dbReference>
<dbReference type="Proteomes" id="UP000744555">
    <property type="component" value="Unassembled WGS sequence"/>
</dbReference>
<organism evidence="2 3">
    <name type="scientific">Aquipseudomonas alcaligenes</name>
    <name type="common">Pseudomonas alcaligenes</name>
    <dbReference type="NCBI Taxonomy" id="43263"/>
    <lineage>
        <taxon>Bacteria</taxon>
        <taxon>Pseudomonadati</taxon>
        <taxon>Pseudomonadota</taxon>
        <taxon>Gammaproteobacteria</taxon>
        <taxon>Pseudomonadales</taxon>
        <taxon>Pseudomonadaceae</taxon>
        <taxon>Aquipseudomonas</taxon>
    </lineage>
</organism>
<sequence length="87" mass="9682">MNKLLKACCLAIYLLALIGLLTSLPFGAEIALCYAAGVLLAIHLLEVPIVFRYVRRYPGSLAVSLLLTILFGFLHWWPLRQGTPELK</sequence>
<feature type="transmembrane region" description="Helical" evidence="1">
    <location>
        <begin position="33"/>
        <end position="54"/>
    </location>
</feature>
<proteinExistence type="predicted"/>
<gene>
    <name evidence="2" type="ORF">A9179_12890</name>
</gene>
<keyword evidence="1" id="KW-1133">Transmembrane helix</keyword>
<keyword evidence="1" id="KW-0812">Transmembrane</keyword>
<evidence type="ECO:0000313" key="2">
    <source>
        <dbReference type="EMBL" id="MBC9251174.1"/>
    </source>
</evidence>
<evidence type="ECO:0000256" key="1">
    <source>
        <dbReference type="SAM" id="Phobius"/>
    </source>
</evidence>
<name>A0ABR7S2J8_AQUAC</name>
<protein>
    <recommendedName>
        <fullName evidence="4">DUF1145 domain-containing protein</fullName>
    </recommendedName>
</protein>
<keyword evidence="1" id="KW-0472">Membrane</keyword>
<feature type="transmembrane region" description="Helical" evidence="1">
    <location>
        <begin position="61"/>
        <end position="79"/>
    </location>
</feature>
<reference evidence="2 3" key="1">
    <citation type="submission" date="2016-06" db="EMBL/GenBank/DDBJ databases">
        <authorList>
            <person name="Ramos C."/>
            <person name="Pintado A."/>
            <person name="Crespo-Gomez J.I."/>
        </authorList>
    </citation>
    <scope>NUCLEOTIDE SEQUENCE [LARGE SCALE GENOMIC DNA]</scope>
    <source>
        <strain evidence="2 3">AVO110</strain>
    </source>
</reference>
<comment type="caution">
    <text evidence="2">The sequence shown here is derived from an EMBL/GenBank/DDBJ whole genome shotgun (WGS) entry which is preliminary data.</text>
</comment>
<accession>A0ABR7S2J8</accession>
<dbReference type="EMBL" id="LZEU01000001">
    <property type="protein sequence ID" value="MBC9251174.1"/>
    <property type="molecule type" value="Genomic_DNA"/>
</dbReference>
<evidence type="ECO:0008006" key="4">
    <source>
        <dbReference type="Google" id="ProtNLM"/>
    </source>
</evidence>
<evidence type="ECO:0000313" key="3">
    <source>
        <dbReference type="Proteomes" id="UP000744555"/>
    </source>
</evidence>
<keyword evidence="3" id="KW-1185">Reference proteome</keyword>